<protein>
    <recommendedName>
        <fullName evidence="1">MOSC domain-containing protein</fullName>
    </recommendedName>
</protein>
<dbReference type="PANTHER" id="PTHR14237:SF19">
    <property type="entry name" value="MITOCHONDRIAL AMIDOXIME REDUCING COMPONENT 1"/>
    <property type="match status" value="1"/>
</dbReference>
<gene>
    <name evidence="2" type="ORF">SAMN04487959_101193</name>
</gene>
<dbReference type="InterPro" id="IPR005302">
    <property type="entry name" value="MoCF_Sase_C"/>
</dbReference>
<reference evidence="2 3" key="1">
    <citation type="submission" date="2016-10" db="EMBL/GenBank/DDBJ databases">
        <authorList>
            <person name="de Groot N.N."/>
        </authorList>
    </citation>
    <scope>NUCLEOTIDE SEQUENCE [LARGE SCALE GENOMIC DNA]</scope>
    <source>
        <strain evidence="2 3">CGMCC 1.6848</strain>
    </source>
</reference>
<dbReference type="AlphaFoldDB" id="A0A1I2Y1U9"/>
<dbReference type="Pfam" id="PF03473">
    <property type="entry name" value="MOSC"/>
    <property type="match status" value="1"/>
</dbReference>
<dbReference type="InterPro" id="IPR011037">
    <property type="entry name" value="Pyrv_Knase-like_insert_dom_sf"/>
</dbReference>
<dbReference type="SUPFAM" id="SSF50800">
    <property type="entry name" value="PK beta-barrel domain-like"/>
    <property type="match status" value="1"/>
</dbReference>
<accession>A0A1I2Y1U9</accession>
<dbReference type="SUPFAM" id="SSF141673">
    <property type="entry name" value="MOSC N-terminal domain-like"/>
    <property type="match status" value="1"/>
</dbReference>
<feature type="domain" description="MOSC" evidence="1">
    <location>
        <begin position="118"/>
        <end position="265"/>
    </location>
</feature>
<dbReference type="Proteomes" id="UP000199040">
    <property type="component" value="Unassembled WGS sequence"/>
</dbReference>
<name>A0A1I2Y1U9_9GAMM</name>
<dbReference type="GO" id="GO:0030151">
    <property type="term" value="F:molybdenum ion binding"/>
    <property type="evidence" value="ECO:0007669"/>
    <property type="project" value="InterPro"/>
</dbReference>
<dbReference type="GO" id="GO:0030170">
    <property type="term" value="F:pyridoxal phosphate binding"/>
    <property type="evidence" value="ECO:0007669"/>
    <property type="project" value="InterPro"/>
</dbReference>
<dbReference type="RefSeq" id="WP_092842765.1">
    <property type="nucleotide sequence ID" value="NZ_FOPY01000001.1"/>
</dbReference>
<evidence type="ECO:0000313" key="3">
    <source>
        <dbReference type="Proteomes" id="UP000199040"/>
    </source>
</evidence>
<dbReference type="EMBL" id="FOPY01000001">
    <property type="protein sequence ID" value="SFH19758.1"/>
    <property type="molecule type" value="Genomic_DNA"/>
</dbReference>
<dbReference type="InterPro" id="IPR005303">
    <property type="entry name" value="MOCOS_middle"/>
</dbReference>
<sequence length="277" mass="30621">MPSSPVLSGLYRYPVKSIAGQALDGMLVTEEGPEGDRRYMLAKPDGTFLTARTHPQLQRVAAVPVPGGLDVSHPELGSIKVRETEFDAGRFATRVWDDAFEALTTTDALDDWFSRAAGEPVRLLWLGQRSSRYRPAIERHVSFADGYPLLLISQASLDDLNRRMNPPQRMAQFRPNLVVTGTQPYAEDGWKRIRIGEVEFLVDAPCSRCAMITVDPTTGQFQARGEPLRTLASYRRGAKGKVYFGQNLVALNEGRLDLGATVEVLEFAATPNTELAI</sequence>
<organism evidence="2 3">
    <name type="scientific">Modicisalibacter xianhensis</name>
    <dbReference type="NCBI Taxonomy" id="442341"/>
    <lineage>
        <taxon>Bacteria</taxon>
        <taxon>Pseudomonadati</taxon>
        <taxon>Pseudomonadota</taxon>
        <taxon>Gammaproteobacteria</taxon>
        <taxon>Oceanospirillales</taxon>
        <taxon>Halomonadaceae</taxon>
        <taxon>Modicisalibacter</taxon>
    </lineage>
</organism>
<evidence type="ECO:0000259" key="1">
    <source>
        <dbReference type="PROSITE" id="PS51340"/>
    </source>
</evidence>
<dbReference type="GO" id="GO:0003824">
    <property type="term" value="F:catalytic activity"/>
    <property type="evidence" value="ECO:0007669"/>
    <property type="project" value="InterPro"/>
</dbReference>
<evidence type="ECO:0000313" key="2">
    <source>
        <dbReference type="EMBL" id="SFH19758.1"/>
    </source>
</evidence>
<dbReference type="STRING" id="442341.SAMN04487959_101193"/>
<proteinExistence type="predicted"/>
<keyword evidence="3" id="KW-1185">Reference proteome</keyword>
<dbReference type="Pfam" id="PF03476">
    <property type="entry name" value="MOSC_N"/>
    <property type="match status" value="1"/>
</dbReference>
<dbReference type="PROSITE" id="PS51340">
    <property type="entry name" value="MOSC"/>
    <property type="match status" value="1"/>
</dbReference>
<dbReference type="PANTHER" id="PTHR14237">
    <property type="entry name" value="MOLYBDOPTERIN COFACTOR SULFURASE MOSC"/>
    <property type="match status" value="1"/>
</dbReference>